<name>A0A370I2V9_9NOCA</name>
<dbReference type="RefSeq" id="WP_147287995.1">
    <property type="nucleotide sequence ID" value="NZ_QQBC01000007.1"/>
</dbReference>
<feature type="region of interest" description="Disordered" evidence="1">
    <location>
        <begin position="29"/>
        <end position="48"/>
    </location>
</feature>
<gene>
    <name evidence="3" type="ORF">DFR76_107424</name>
</gene>
<feature type="chain" id="PRO_5038947925" evidence="2">
    <location>
        <begin position="23"/>
        <end position="186"/>
    </location>
</feature>
<keyword evidence="4" id="KW-1185">Reference proteome</keyword>
<comment type="caution">
    <text evidence="3">The sequence shown here is derived from an EMBL/GenBank/DDBJ whole genome shotgun (WGS) entry which is preliminary data.</text>
</comment>
<dbReference type="EMBL" id="QQBC01000007">
    <property type="protein sequence ID" value="RDI65046.1"/>
    <property type="molecule type" value="Genomic_DNA"/>
</dbReference>
<feature type="compositionally biased region" description="Low complexity" evidence="1">
    <location>
        <begin position="33"/>
        <end position="48"/>
    </location>
</feature>
<reference evidence="3 4" key="1">
    <citation type="submission" date="2018-07" db="EMBL/GenBank/DDBJ databases">
        <title>Genomic Encyclopedia of Type Strains, Phase IV (KMG-IV): sequencing the most valuable type-strain genomes for metagenomic binning, comparative biology and taxonomic classification.</title>
        <authorList>
            <person name="Goeker M."/>
        </authorList>
    </citation>
    <scope>NUCLEOTIDE SEQUENCE [LARGE SCALE GENOMIC DNA]</scope>
    <source>
        <strain evidence="3 4">DSM 44290</strain>
    </source>
</reference>
<sequence length="186" mass="18964">MTSLGKAVGGVALAVGALALVAGCGPGGGGGTTTSSSASPTTTDPAASLWDPCALPDSALVANGLDPATKQPGVLGKQFPGSKTCAWTSTTKWYDLTVYSIGRSLQEIRDRTDLAGFTPTTVGSHEAIQFGDAGDPKALNCYIAVALEQGDVTFEAQTNYSVGKQGDPCAQVRRHADDLVKYLPAS</sequence>
<keyword evidence="2" id="KW-0732">Signal</keyword>
<dbReference type="Proteomes" id="UP000254869">
    <property type="component" value="Unassembled WGS sequence"/>
</dbReference>
<dbReference type="PROSITE" id="PS51257">
    <property type="entry name" value="PROKAR_LIPOPROTEIN"/>
    <property type="match status" value="1"/>
</dbReference>
<protein>
    <submittedName>
        <fullName evidence="3">Uncharacterized protein DUF3558</fullName>
    </submittedName>
</protein>
<proteinExistence type="predicted"/>
<dbReference type="AlphaFoldDB" id="A0A370I2V9"/>
<dbReference type="STRING" id="1210086.GCA_001613105_03252"/>
<organism evidence="3 4">
    <name type="scientific">Nocardia pseudobrasiliensis</name>
    <dbReference type="NCBI Taxonomy" id="45979"/>
    <lineage>
        <taxon>Bacteria</taxon>
        <taxon>Bacillati</taxon>
        <taxon>Actinomycetota</taxon>
        <taxon>Actinomycetes</taxon>
        <taxon>Mycobacteriales</taxon>
        <taxon>Nocardiaceae</taxon>
        <taxon>Nocardia</taxon>
    </lineage>
</organism>
<evidence type="ECO:0000313" key="4">
    <source>
        <dbReference type="Proteomes" id="UP000254869"/>
    </source>
</evidence>
<evidence type="ECO:0000313" key="3">
    <source>
        <dbReference type="EMBL" id="RDI65046.1"/>
    </source>
</evidence>
<accession>A0A370I2V9</accession>
<evidence type="ECO:0000256" key="2">
    <source>
        <dbReference type="SAM" id="SignalP"/>
    </source>
</evidence>
<dbReference type="InterPro" id="IPR024520">
    <property type="entry name" value="DUF3558"/>
</dbReference>
<evidence type="ECO:0000256" key="1">
    <source>
        <dbReference type="SAM" id="MobiDB-lite"/>
    </source>
</evidence>
<dbReference type="Pfam" id="PF12079">
    <property type="entry name" value="DUF3558"/>
    <property type="match status" value="1"/>
</dbReference>
<feature type="signal peptide" evidence="2">
    <location>
        <begin position="1"/>
        <end position="22"/>
    </location>
</feature>